<name>A0A835PPR2_VANPL</name>
<dbReference type="Proteomes" id="UP000636800">
    <property type="component" value="Chromosome 12"/>
</dbReference>
<accession>A0A835PPR2</accession>
<dbReference type="SUPFAM" id="SSF53335">
    <property type="entry name" value="S-adenosyl-L-methionine-dependent methyltransferases"/>
    <property type="match status" value="1"/>
</dbReference>
<evidence type="ECO:0000259" key="1">
    <source>
        <dbReference type="Pfam" id="PF13847"/>
    </source>
</evidence>
<evidence type="ECO:0000313" key="2">
    <source>
        <dbReference type="EMBL" id="KAG0457956.1"/>
    </source>
</evidence>
<gene>
    <name evidence="2" type="ORF">HPP92_023113</name>
</gene>
<dbReference type="InterPro" id="IPR029063">
    <property type="entry name" value="SAM-dependent_MTases_sf"/>
</dbReference>
<dbReference type="OrthoDB" id="24948at2759"/>
<dbReference type="PANTHER" id="PTHR12843:SF5">
    <property type="entry name" value="EEF1A LYSINE METHYLTRANSFERASE 2"/>
    <property type="match status" value="1"/>
</dbReference>
<dbReference type="GO" id="GO:0005737">
    <property type="term" value="C:cytoplasm"/>
    <property type="evidence" value="ECO:0007669"/>
    <property type="project" value="TreeGrafter"/>
</dbReference>
<comment type="caution">
    <text evidence="2">The sequence shown here is derived from an EMBL/GenBank/DDBJ whole genome shotgun (WGS) entry which is preliminary data.</text>
</comment>
<evidence type="ECO:0000313" key="3">
    <source>
        <dbReference type="Proteomes" id="UP000636800"/>
    </source>
</evidence>
<organism evidence="2 3">
    <name type="scientific">Vanilla planifolia</name>
    <name type="common">Vanilla</name>
    <dbReference type="NCBI Taxonomy" id="51239"/>
    <lineage>
        <taxon>Eukaryota</taxon>
        <taxon>Viridiplantae</taxon>
        <taxon>Streptophyta</taxon>
        <taxon>Embryophyta</taxon>
        <taxon>Tracheophyta</taxon>
        <taxon>Spermatophyta</taxon>
        <taxon>Magnoliopsida</taxon>
        <taxon>Liliopsida</taxon>
        <taxon>Asparagales</taxon>
        <taxon>Orchidaceae</taxon>
        <taxon>Vanilloideae</taxon>
        <taxon>Vanilleae</taxon>
        <taxon>Vanilla</taxon>
    </lineage>
</organism>
<dbReference type="AlphaFoldDB" id="A0A835PPR2"/>
<feature type="domain" description="Methyltransferase" evidence="1">
    <location>
        <begin position="64"/>
        <end position="166"/>
    </location>
</feature>
<dbReference type="InterPro" id="IPR025714">
    <property type="entry name" value="Methyltranfer_dom"/>
</dbReference>
<protein>
    <recommendedName>
        <fullName evidence="1">Methyltransferase domain-containing protein</fullName>
    </recommendedName>
</protein>
<dbReference type="CDD" id="cd02440">
    <property type="entry name" value="AdoMet_MTases"/>
    <property type="match status" value="1"/>
</dbReference>
<dbReference type="EMBL" id="JADCNL010000012">
    <property type="protein sequence ID" value="KAG0457956.1"/>
    <property type="molecule type" value="Genomic_DNA"/>
</dbReference>
<reference evidence="2 3" key="1">
    <citation type="journal article" date="2020" name="Nat. Food">
        <title>A phased Vanilla planifolia genome enables genetic improvement of flavour and production.</title>
        <authorList>
            <person name="Hasing T."/>
            <person name="Tang H."/>
            <person name="Brym M."/>
            <person name="Khazi F."/>
            <person name="Huang T."/>
            <person name="Chambers A.H."/>
        </authorList>
    </citation>
    <scope>NUCLEOTIDE SEQUENCE [LARGE SCALE GENOMIC DNA]</scope>
    <source>
        <tissue evidence="2">Leaf</tissue>
    </source>
</reference>
<dbReference type="Pfam" id="PF13847">
    <property type="entry name" value="Methyltransf_31"/>
    <property type="match status" value="1"/>
</dbReference>
<dbReference type="GO" id="GO:0016279">
    <property type="term" value="F:protein-lysine N-methyltransferase activity"/>
    <property type="evidence" value="ECO:0007669"/>
    <property type="project" value="TreeGrafter"/>
</dbReference>
<dbReference type="Gene3D" id="3.40.50.150">
    <property type="entry name" value="Vaccinia Virus protein VP39"/>
    <property type="match status" value="1"/>
</dbReference>
<keyword evidence="3" id="KW-1185">Reference proteome</keyword>
<sequence>MKGLTFWRPIKVPHIFDLTCFIYEVLPCLCRIMTCGNRGTFLSPKSTKSNQATIKVVLNSWFSDLTGTDFSEGAIELARNLAARNGFSHIKFLIDDVLETKLENKFQLVMDKGTLDAIGLHPDGPVKRLMYWDAVAKLVAPHGILVITSCNKTKDELLHEVDQEAKGSGRDSAFKYLDHVRTYPTIMFGGVEGSRVCTVAFCRK</sequence>
<proteinExistence type="predicted"/>
<dbReference type="PANTHER" id="PTHR12843">
    <property type="entry name" value="PROTEIN-LYSINE N-METHYLTRANSFERASE METTL10"/>
    <property type="match status" value="1"/>
</dbReference>